<dbReference type="PANTHER" id="PTHR30009">
    <property type="entry name" value="CYTOCHROME C-TYPE SYNTHESIS PROTEIN AND PTS TRANSMEMBRANE COMPONENT"/>
    <property type="match status" value="1"/>
</dbReference>
<evidence type="ECO:0000313" key="12">
    <source>
        <dbReference type="Proteomes" id="UP001230220"/>
    </source>
</evidence>
<dbReference type="PANTHER" id="PTHR30009:SF20">
    <property type="entry name" value="PTS SYSTEM GLUCOSE-SPECIFIC EIICB COMPONENT-RELATED"/>
    <property type="match status" value="1"/>
</dbReference>
<keyword evidence="4" id="KW-0762">Sugar transport</keyword>
<feature type="transmembrane region" description="Helical" evidence="9">
    <location>
        <begin position="12"/>
        <end position="30"/>
    </location>
</feature>
<dbReference type="InterPro" id="IPR003352">
    <property type="entry name" value="PTS_EIIC"/>
</dbReference>
<feature type="transmembrane region" description="Helical" evidence="9">
    <location>
        <begin position="50"/>
        <end position="66"/>
    </location>
</feature>
<evidence type="ECO:0000256" key="9">
    <source>
        <dbReference type="SAM" id="Phobius"/>
    </source>
</evidence>
<evidence type="ECO:0000256" key="6">
    <source>
        <dbReference type="ARBA" id="ARBA00022692"/>
    </source>
</evidence>
<sequence>MKTYQRYAQSLLLPLLLIPIIFMLAEFATFLDQNFNNSIAYFLIQLKDFYLSYLPLLFAASVSFFFSRRMDGTNILSGILAYIIITNILSEKTLTLAFEPAAFTLDSSFLLIHNSFIGIMCGVISAILYNRFSTVQLPQGLAFFSGKRLVPIVTGFVMIGTGMLFYLIWPPFVRMVHSFVNALLSLSIIGDGLFTAFYTLVTPIGLSSIMEMPDNLNSFIQSISMFIVPTTLAVVYFHINDKYRKEYTIIILFTLLSALVKGPTILFEVVLLLIHPLFLLIHILLLSLLVVICNGANFSIWMSGGIAALLYLSCMMLLITKKPQYFSFNMNRSNSLSLEETKQIFEAFGGIENIITIKDNGKKVEIYVVDKLYVDTSLITTLGYQTPKIKEANEYVWEVINSKVIADSLRELHQKELQALIL</sequence>
<feature type="transmembrane region" description="Helical" evidence="9">
    <location>
        <begin position="218"/>
        <end position="239"/>
    </location>
</feature>
<evidence type="ECO:0000256" key="1">
    <source>
        <dbReference type="ARBA" id="ARBA00004651"/>
    </source>
</evidence>
<keyword evidence="8 9" id="KW-0472">Membrane</keyword>
<feature type="transmembrane region" description="Helical" evidence="9">
    <location>
        <begin position="149"/>
        <end position="169"/>
    </location>
</feature>
<gene>
    <name evidence="11" type="ORF">J2S15_003381</name>
</gene>
<reference evidence="11 12" key="1">
    <citation type="submission" date="2023-07" db="EMBL/GenBank/DDBJ databases">
        <title>Genomic Encyclopedia of Type Strains, Phase IV (KMG-IV): sequencing the most valuable type-strain genomes for metagenomic binning, comparative biology and taxonomic classification.</title>
        <authorList>
            <person name="Goeker M."/>
        </authorList>
    </citation>
    <scope>NUCLEOTIDE SEQUENCE [LARGE SCALE GENOMIC DNA]</scope>
    <source>
        <strain evidence="11 12">DSM 16784</strain>
    </source>
</reference>
<evidence type="ECO:0000256" key="8">
    <source>
        <dbReference type="ARBA" id="ARBA00023136"/>
    </source>
</evidence>
<protein>
    <submittedName>
        <fullName evidence="11">Phosphotransferase system glucose/maltose/N-acetylglucosamine-specific IIC component/phosphotransferase system IIB component</fullName>
    </submittedName>
</protein>
<evidence type="ECO:0000256" key="4">
    <source>
        <dbReference type="ARBA" id="ARBA00022597"/>
    </source>
</evidence>
<evidence type="ECO:0000256" key="3">
    <source>
        <dbReference type="ARBA" id="ARBA00022475"/>
    </source>
</evidence>
<evidence type="ECO:0000256" key="5">
    <source>
        <dbReference type="ARBA" id="ARBA00022683"/>
    </source>
</evidence>
<evidence type="ECO:0000256" key="2">
    <source>
        <dbReference type="ARBA" id="ARBA00022448"/>
    </source>
</evidence>
<organism evidence="11 12">
    <name type="scientific">Breznakia pachnodae</name>
    <dbReference type="NCBI Taxonomy" id="265178"/>
    <lineage>
        <taxon>Bacteria</taxon>
        <taxon>Bacillati</taxon>
        <taxon>Bacillota</taxon>
        <taxon>Erysipelotrichia</taxon>
        <taxon>Erysipelotrichales</taxon>
        <taxon>Erysipelotrichaceae</taxon>
        <taxon>Breznakia</taxon>
    </lineage>
</organism>
<dbReference type="InterPro" id="IPR050429">
    <property type="entry name" value="PTS_Glucose_EIICBA"/>
</dbReference>
<comment type="subcellular location">
    <subcellularLocation>
        <location evidence="1">Cell membrane</location>
        <topology evidence="1">Multi-pass membrane protein</topology>
    </subcellularLocation>
</comment>
<keyword evidence="2" id="KW-0813">Transport</keyword>
<comment type="caution">
    <text evidence="11">The sequence shown here is derived from an EMBL/GenBank/DDBJ whole genome shotgun (WGS) entry which is preliminary data.</text>
</comment>
<name>A0ABU0E6T8_9FIRM</name>
<evidence type="ECO:0000256" key="7">
    <source>
        <dbReference type="ARBA" id="ARBA00022989"/>
    </source>
</evidence>
<accession>A0ABU0E6T8</accession>
<feature type="transmembrane region" description="Helical" evidence="9">
    <location>
        <begin position="73"/>
        <end position="90"/>
    </location>
</feature>
<dbReference type="Proteomes" id="UP001230220">
    <property type="component" value="Unassembled WGS sequence"/>
</dbReference>
<dbReference type="InterPro" id="IPR013013">
    <property type="entry name" value="PTS_EIIC_1"/>
</dbReference>
<dbReference type="EMBL" id="JAUSUR010000007">
    <property type="protein sequence ID" value="MDQ0362627.1"/>
    <property type="molecule type" value="Genomic_DNA"/>
</dbReference>
<keyword evidence="5" id="KW-0598">Phosphotransferase system</keyword>
<keyword evidence="7 9" id="KW-1133">Transmembrane helix</keyword>
<feature type="transmembrane region" description="Helical" evidence="9">
    <location>
        <begin position="298"/>
        <end position="320"/>
    </location>
</feature>
<keyword evidence="6 9" id="KW-0812">Transmembrane</keyword>
<keyword evidence="12" id="KW-1185">Reference proteome</keyword>
<dbReference type="Pfam" id="PF02378">
    <property type="entry name" value="PTS_EIIC"/>
    <property type="match status" value="1"/>
</dbReference>
<feature type="transmembrane region" description="Helical" evidence="9">
    <location>
        <begin position="269"/>
        <end position="292"/>
    </location>
</feature>
<evidence type="ECO:0000259" key="10">
    <source>
        <dbReference type="PROSITE" id="PS51103"/>
    </source>
</evidence>
<feature type="transmembrane region" description="Helical" evidence="9">
    <location>
        <begin position="110"/>
        <end position="129"/>
    </location>
</feature>
<feature type="transmembrane region" description="Helical" evidence="9">
    <location>
        <begin position="181"/>
        <end position="206"/>
    </location>
</feature>
<dbReference type="PROSITE" id="PS51103">
    <property type="entry name" value="PTS_EIIC_TYPE_1"/>
    <property type="match status" value="1"/>
</dbReference>
<feature type="transmembrane region" description="Helical" evidence="9">
    <location>
        <begin position="245"/>
        <end position="262"/>
    </location>
</feature>
<keyword evidence="3" id="KW-1003">Cell membrane</keyword>
<dbReference type="RefSeq" id="WP_307410406.1">
    <property type="nucleotide sequence ID" value="NZ_JAUSUR010000007.1"/>
</dbReference>
<feature type="domain" description="PTS EIIC type-1" evidence="10">
    <location>
        <begin position="1"/>
        <end position="422"/>
    </location>
</feature>
<evidence type="ECO:0000313" key="11">
    <source>
        <dbReference type="EMBL" id="MDQ0362627.1"/>
    </source>
</evidence>
<proteinExistence type="predicted"/>